<dbReference type="OrthoDB" id="498590at2759"/>
<dbReference type="InterPro" id="IPR056396">
    <property type="entry name" value="HEAT_SCC3-SA"/>
</dbReference>
<feature type="compositionally biased region" description="Low complexity" evidence="3">
    <location>
        <begin position="22"/>
        <end position="33"/>
    </location>
</feature>
<dbReference type="GO" id="GO:0003682">
    <property type="term" value="F:chromatin binding"/>
    <property type="evidence" value="ECO:0007669"/>
    <property type="project" value="TreeGrafter"/>
</dbReference>
<feature type="region of interest" description="Disordered" evidence="3">
    <location>
        <begin position="1"/>
        <end position="141"/>
    </location>
</feature>
<dbReference type="PANTHER" id="PTHR11199:SF0">
    <property type="entry name" value="LD34181P-RELATED"/>
    <property type="match status" value="1"/>
</dbReference>
<evidence type="ECO:0000256" key="3">
    <source>
        <dbReference type="SAM" id="MobiDB-lite"/>
    </source>
</evidence>
<proteinExistence type="inferred from homology"/>
<evidence type="ECO:0000313" key="6">
    <source>
        <dbReference type="Proteomes" id="UP000594262"/>
    </source>
</evidence>
<sequence>MADSSIDDPSEIDMSVDETIKSPTSSYPDSLSSQVQSPANKSTEIKKKQDNGNRRISSRVKTKPDYFDASPILPSASKTKSAIQPSPLVSPPNLASNSDIDTTLTTEQSQEDVSSEDETLSNFKKPPTVTRKRPAPKKTTLDVTVKKTKSATKAKKSGKNSTINSSLFDIVKDGKSALMSVINDWIENYQSDKISAMTELIQFFVHCSGCNAEVTKNMLEAEDTVRTIRHLTENFGEQAEEYPIIISRPEFKKFKANFVSFISHLINLSQHSIIYDDDMMDILICWITCLSDSQVRAFRHTSTLAGMKIVSCLIDVALKVGVEMDHTQRQLDAESSKTGNKKSREKIEKLKRRREELNHNKKDLEDMMYRLFSSIFMHRYRDIRPEIRKICIAEMGQWMNKYSQYFLDENYLKYFGWTLYDKVGEVRLQVLNALEEIYKNEDFLNKLELFTNRFQSRLVHMTLDTDTEVAVKAIKLTTLLYKYNVLEEEDCSQVEQLVFCDQRGIAHAAGEFLALRIIRLSLAASPKKIKGSKDAYLEQMNIKAILEFFIKTEIHQHCTYIVDSLWEHTDLLKNWKTLTNLLLHQNSMIDLDDEEESALIDLMCCACKQAATAVSPPGRSLNKKLSIKEKRTMEDDRANLSVHFMEYLPKLVEKYKADVSKTNALLTLPQYFDLELYPEKRLTKNLDTLLEHMEDIVTKSADTELLETISSTYHFLLQNELVIHQVVDISVNRLIDTIFTKFKKSLVHGVPSDGKEKETQGYYNILTGLKRVLAFSKNHDLTDWNVYDDVNPIIEEGVKGNVEDEILKLALHVMFHTFLQKLCAFDSEEPEKVELKQLRKHQKIYVRQLDELLQYGSTEIKTEVFKLFCDFFMFFPRQLLNKEQKFGQIVSQPPPEVQVRMRDYVISHVFSEISDEDEQSETEDEEEDEVKSRQLSEKRELLAGFCKLIAYEIFDIRLAAPIYAQFLRAFADYSDIIKQLMSICRENDIVKFSKVLLFALQQAFESLREENEGEIEARSSDFVKIKDLARRFALLLGVNSNQDGTRKSTIVIHREGINYALSYPAETMNDDQQVPDVPPNLLFLEVLHEFVFKIIKTDKKVIIRHFNEVSRGFAETKGHAWSSYRSYKSSLEAGTTGIESETTQSGEAEDELQAAMALEEKKKKKGGNKKSISFEDQAKKKLAPSSADKNQSKQQAAKKKLSMSKVTSDSWLSKKTLTEESDSDEQAPLSKVAKGIPKLNKSADETIQSSADIDFRRSTKKGSVANDPIKLSGETTNDETAAEEDDVEEAQNQSEEEQQEEEESEMNSSIPDDDASSQKSWLESKSSRKPNKDYSINENNLSKRKTLDDSSQDSDVSSVASSSQSREARAAKRRKRGSPDVEE</sequence>
<dbReference type="GO" id="GO:0000785">
    <property type="term" value="C:chromatin"/>
    <property type="evidence" value="ECO:0007669"/>
    <property type="project" value="TreeGrafter"/>
</dbReference>
<evidence type="ECO:0000256" key="2">
    <source>
        <dbReference type="SAM" id="Coils"/>
    </source>
</evidence>
<feature type="compositionally biased region" description="Acidic residues" evidence="3">
    <location>
        <begin position="1276"/>
        <end position="1315"/>
    </location>
</feature>
<keyword evidence="6" id="KW-1185">Reference proteome</keyword>
<protein>
    <recommendedName>
        <fullName evidence="4">SCD domain-containing protein</fullName>
    </recommendedName>
</protein>
<feature type="compositionally biased region" description="Polar residues" evidence="3">
    <location>
        <begin position="1206"/>
        <end position="1215"/>
    </location>
</feature>
<dbReference type="RefSeq" id="XP_066922253.1">
    <property type="nucleotide sequence ID" value="XM_067066152.1"/>
</dbReference>
<dbReference type="GO" id="GO:0007062">
    <property type="term" value="P:sister chromatid cohesion"/>
    <property type="evidence" value="ECO:0007669"/>
    <property type="project" value="UniProtKB-ARBA"/>
</dbReference>
<feature type="compositionally biased region" description="Low complexity" evidence="3">
    <location>
        <begin position="1353"/>
        <end position="1365"/>
    </location>
</feature>
<dbReference type="SUPFAM" id="SSF48371">
    <property type="entry name" value="ARM repeat"/>
    <property type="match status" value="1"/>
</dbReference>
<dbReference type="InterPro" id="IPR039662">
    <property type="entry name" value="Cohesin_Scc3/SA"/>
</dbReference>
<dbReference type="PANTHER" id="PTHR11199">
    <property type="entry name" value="STROMAL ANTIGEN"/>
    <property type="match status" value="1"/>
</dbReference>
<feature type="compositionally biased region" description="Polar residues" evidence="3">
    <location>
        <begin position="93"/>
        <end position="104"/>
    </location>
</feature>
<dbReference type="EnsemblMetazoa" id="CLYHEMT010309.1">
    <property type="protein sequence ID" value="CLYHEMP010309.1"/>
    <property type="gene ID" value="CLYHEMG010309"/>
</dbReference>
<feature type="compositionally biased region" description="Acidic residues" evidence="3">
    <location>
        <begin position="1"/>
        <end position="16"/>
    </location>
</feature>
<dbReference type="InterPro" id="IPR020839">
    <property type="entry name" value="SCD"/>
</dbReference>
<reference evidence="5" key="1">
    <citation type="submission" date="2021-01" db="UniProtKB">
        <authorList>
            <consortium name="EnsemblMetazoa"/>
        </authorList>
    </citation>
    <scope>IDENTIFICATION</scope>
</reference>
<feature type="compositionally biased region" description="Low complexity" evidence="3">
    <location>
        <begin position="1185"/>
        <end position="1195"/>
    </location>
</feature>
<evidence type="ECO:0000259" key="4">
    <source>
        <dbReference type="PROSITE" id="PS51425"/>
    </source>
</evidence>
<dbReference type="InterPro" id="IPR016024">
    <property type="entry name" value="ARM-type_fold"/>
</dbReference>
<feature type="compositionally biased region" description="Acidic residues" evidence="3">
    <location>
        <begin position="109"/>
        <end position="119"/>
    </location>
</feature>
<dbReference type="GO" id="GO:0005634">
    <property type="term" value="C:nucleus"/>
    <property type="evidence" value="ECO:0007669"/>
    <property type="project" value="TreeGrafter"/>
</dbReference>
<accession>A0A7M5V672</accession>
<feature type="domain" description="SCD" evidence="4">
    <location>
        <begin position="376"/>
        <end position="461"/>
    </location>
</feature>
<name>A0A7M5V672_9CNID</name>
<feature type="coiled-coil region" evidence="2">
    <location>
        <begin position="340"/>
        <end position="367"/>
    </location>
</feature>
<dbReference type="GeneID" id="136809611"/>
<dbReference type="Pfam" id="PF08514">
    <property type="entry name" value="STAG"/>
    <property type="match status" value="1"/>
</dbReference>
<dbReference type="PROSITE" id="PS51425">
    <property type="entry name" value="SCD"/>
    <property type="match status" value="1"/>
</dbReference>
<comment type="similarity">
    <text evidence="1">Belongs to the SCC3 family.</text>
</comment>
<evidence type="ECO:0000256" key="1">
    <source>
        <dbReference type="ARBA" id="ARBA00005486"/>
    </source>
</evidence>
<evidence type="ECO:0000313" key="5">
    <source>
        <dbReference type="EnsemblMetazoa" id="CLYHEMP010309.1"/>
    </source>
</evidence>
<organism evidence="5 6">
    <name type="scientific">Clytia hemisphaerica</name>
    <dbReference type="NCBI Taxonomy" id="252671"/>
    <lineage>
        <taxon>Eukaryota</taxon>
        <taxon>Metazoa</taxon>
        <taxon>Cnidaria</taxon>
        <taxon>Hydrozoa</taxon>
        <taxon>Hydroidolina</taxon>
        <taxon>Leptothecata</taxon>
        <taxon>Obeliida</taxon>
        <taxon>Clytiidae</taxon>
        <taxon>Clytia</taxon>
    </lineage>
</organism>
<keyword evidence="2" id="KW-0175">Coiled coil</keyword>
<dbReference type="Pfam" id="PF24571">
    <property type="entry name" value="HEAT_SCC3-SA"/>
    <property type="match status" value="1"/>
</dbReference>
<feature type="compositionally biased region" description="Basic and acidic residues" evidence="3">
    <location>
        <begin position="43"/>
        <end position="53"/>
    </location>
</feature>
<dbReference type="Pfam" id="PF21581">
    <property type="entry name" value="SCD"/>
    <property type="match status" value="1"/>
</dbReference>
<feature type="region of interest" description="Disordered" evidence="3">
    <location>
        <begin position="1159"/>
        <end position="1383"/>
    </location>
</feature>
<dbReference type="InterPro" id="IPR013721">
    <property type="entry name" value="STAG"/>
</dbReference>
<dbReference type="Proteomes" id="UP000594262">
    <property type="component" value="Unplaced"/>
</dbReference>
<dbReference type="GO" id="GO:0008278">
    <property type="term" value="C:cohesin complex"/>
    <property type="evidence" value="ECO:0007669"/>
    <property type="project" value="TreeGrafter"/>
</dbReference>